<evidence type="ECO:0000313" key="4">
    <source>
        <dbReference type="EMBL" id="OXC79222.1"/>
    </source>
</evidence>
<name>A0A226X6Y7_CABSO</name>
<comment type="caution">
    <text evidence="4">The sequence shown here is derived from an EMBL/GenBank/DDBJ whole genome shotgun (WGS) entry which is preliminary data.</text>
</comment>
<dbReference type="OrthoDB" id="9807125at2"/>
<dbReference type="AlphaFoldDB" id="A0A226X6Y7"/>
<dbReference type="InterPro" id="IPR051257">
    <property type="entry name" value="Diverse_CBS-Domain"/>
</dbReference>
<sequence length="146" mass="16348">MTSVAQILNSKPNQSVYTITASESVYDAIKLMAEKQIGALIVTDGDSIAGIITERDYARKVVLLDRSSKATPVRGIMTQTVRFVRPDQSSEECMALMTTHRMRHLPVLDQERLVGMISIGDLVKNIIEEQEFTIKQLEHYITGEHA</sequence>
<dbReference type="InterPro" id="IPR046342">
    <property type="entry name" value="CBS_dom_sf"/>
</dbReference>
<dbReference type="InterPro" id="IPR000644">
    <property type="entry name" value="CBS_dom"/>
</dbReference>
<proteinExistence type="predicted"/>
<evidence type="ECO:0000313" key="5">
    <source>
        <dbReference type="Proteomes" id="UP000214720"/>
    </source>
</evidence>
<dbReference type="SUPFAM" id="SSF54631">
    <property type="entry name" value="CBS-domain pair"/>
    <property type="match status" value="1"/>
</dbReference>
<dbReference type="PROSITE" id="PS51371">
    <property type="entry name" value="CBS"/>
    <property type="match status" value="2"/>
</dbReference>
<dbReference type="CDD" id="cd04623">
    <property type="entry name" value="CBS_pair_bac_euk"/>
    <property type="match status" value="1"/>
</dbReference>
<dbReference type="Gene3D" id="3.10.580.10">
    <property type="entry name" value="CBS-domain"/>
    <property type="match status" value="1"/>
</dbReference>
<dbReference type="InterPro" id="IPR044725">
    <property type="entry name" value="CBSX3_CBS_dom"/>
</dbReference>
<evidence type="ECO:0000256" key="2">
    <source>
        <dbReference type="PROSITE-ProRule" id="PRU00703"/>
    </source>
</evidence>
<dbReference type="PANTHER" id="PTHR43080">
    <property type="entry name" value="CBS DOMAIN-CONTAINING PROTEIN CBSX3, MITOCHONDRIAL"/>
    <property type="match status" value="1"/>
</dbReference>
<dbReference type="RefSeq" id="WP_089160118.1">
    <property type="nucleotide sequence ID" value="NZ_MTHB01000046.1"/>
</dbReference>
<dbReference type="EMBL" id="MTHB01000046">
    <property type="protein sequence ID" value="OXC79222.1"/>
    <property type="molecule type" value="Genomic_DNA"/>
</dbReference>
<evidence type="ECO:0000256" key="1">
    <source>
        <dbReference type="ARBA" id="ARBA00023122"/>
    </source>
</evidence>
<accession>A0A226X6Y7</accession>
<gene>
    <name evidence="4" type="ORF">BSU04_08610</name>
</gene>
<dbReference type="PANTHER" id="PTHR43080:SF2">
    <property type="entry name" value="CBS DOMAIN-CONTAINING PROTEIN"/>
    <property type="match status" value="1"/>
</dbReference>
<organism evidence="4 5">
    <name type="scientific">Caballeronia sordidicola</name>
    <name type="common">Burkholderia sordidicola</name>
    <dbReference type="NCBI Taxonomy" id="196367"/>
    <lineage>
        <taxon>Bacteria</taxon>
        <taxon>Pseudomonadati</taxon>
        <taxon>Pseudomonadota</taxon>
        <taxon>Betaproteobacteria</taxon>
        <taxon>Burkholderiales</taxon>
        <taxon>Burkholderiaceae</taxon>
        <taxon>Caballeronia</taxon>
    </lineage>
</organism>
<protein>
    <submittedName>
        <fullName evidence="4">Inosine-5'-monophosphate dehydrogenase</fullName>
    </submittedName>
</protein>
<dbReference type="Proteomes" id="UP000214720">
    <property type="component" value="Unassembled WGS sequence"/>
</dbReference>
<feature type="domain" description="CBS" evidence="3">
    <location>
        <begin position="12"/>
        <end position="68"/>
    </location>
</feature>
<reference evidence="5" key="1">
    <citation type="submission" date="2017-01" db="EMBL/GenBank/DDBJ databases">
        <title>Genome Analysis of Deinococcus marmoris KOPRI26562.</title>
        <authorList>
            <person name="Kim J.H."/>
            <person name="Oh H.-M."/>
        </authorList>
    </citation>
    <scope>NUCLEOTIDE SEQUENCE [LARGE SCALE GENOMIC DNA]</scope>
    <source>
        <strain evidence="5">PAMC 26633</strain>
    </source>
</reference>
<dbReference type="Pfam" id="PF00571">
    <property type="entry name" value="CBS"/>
    <property type="match status" value="2"/>
</dbReference>
<evidence type="ECO:0000259" key="3">
    <source>
        <dbReference type="PROSITE" id="PS51371"/>
    </source>
</evidence>
<dbReference type="SMART" id="SM00116">
    <property type="entry name" value="CBS"/>
    <property type="match status" value="2"/>
</dbReference>
<keyword evidence="1 2" id="KW-0129">CBS domain</keyword>
<feature type="domain" description="CBS" evidence="3">
    <location>
        <begin position="77"/>
        <end position="132"/>
    </location>
</feature>